<dbReference type="Gene3D" id="3.80.10.10">
    <property type="entry name" value="Ribonuclease Inhibitor"/>
    <property type="match status" value="1"/>
</dbReference>
<evidence type="ECO:0000313" key="2">
    <source>
        <dbReference type="Proteomes" id="UP000009168"/>
    </source>
</evidence>
<proteinExistence type="predicted"/>
<gene>
    <name evidence="1" type="ORF">TTHERM_001070341</name>
</gene>
<organism evidence="1 2">
    <name type="scientific">Tetrahymena thermophila (strain SB210)</name>
    <dbReference type="NCBI Taxonomy" id="312017"/>
    <lineage>
        <taxon>Eukaryota</taxon>
        <taxon>Sar</taxon>
        <taxon>Alveolata</taxon>
        <taxon>Ciliophora</taxon>
        <taxon>Intramacronucleata</taxon>
        <taxon>Oligohymenophorea</taxon>
        <taxon>Hymenostomatida</taxon>
        <taxon>Tetrahymenina</taxon>
        <taxon>Tetrahymenidae</taxon>
        <taxon>Tetrahymena</taxon>
    </lineage>
</organism>
<dbReference type="STRING" id="312017.W7WWP9"/>
<keyword evidence="1" id="KW-0808">Transferase</keyword>
<dbReference type="RefSeq" id="XP_012656223.1">
    <property type="nucleotide sequence ID" value="XM_012800769.1"/>
</dbReference>
<keyword evidence="1" id="KW-0418">Kinase</keyword>
<dbReference type="Proteomes" id="UP000009168">
    <property type="component" value="Unassembled WGS sequence"/>
</dbReference>
<name>W7WWP9_TETTS</name>
<protein>
    <submittedName>
        <fullName evidence="1">Kinase domain protein</fullName>
    </submittedName>
</protein>
<sequence length="403" mass="47115">MGNIVNSKNTENISRSISDSDDVANENIRVNKDIKTYSLQRQESRKSSASDKEETYLNQKQNAVVFKVEKELTQKQFDDFIAKINTDNKATAFKFEAPLNVKNKSTNTLFKDSFKARSISTLTSVIEKKYKNIKELKLSFPSQSESNQEIDMEPIYSICMMLSSLKQLESLSLNFFQWGYYNSNIKTECLIVLCNAITILSPTLKSLKLDFGRWGCEKYGNLKIYTDATISCFCDMIQSLTQLRSLDINLRSWGYENYKITNQSVIQIFKSVGTLVNLVDLKINLTKWGYLNNNISETSLQDLKQYLVNLQNLKHIYLNFDLWTHLHNYKYIKEALVQLPLLEQCHIDTTEEQNEVKRLYDLINYRKKQYLMSYSLLKSEQGDYFRREILWDALRVCLHDKKQ</sequence>
<reference evidence="2" key="1">
    <citation type="journal article" date="2006" name="PLoS Biol.">
        <title>Macronuclear genome sequence of the ciliate Tetrahymena thermophila, a model eukaryote.</title>
        <authorList>
            <person name="Eisen J.A."/>
            <person name="Coyne R.S."/>
            <person name="Wu M."/>
            <person name="Wu D."/>
            <person name="Thiagarajan M."/>
            <person name="Wortman J.R."/>
            <person name="Badger J.H."/>
            <person name="Ren Q."/>
            <person name="Amedeo P."/>
            <person name="Jones K.M."/>
            <person name="Tallon L.J."/>
            <person name="Delcher A.L."/>
            <person name="Salzberg S.L."/>
            <person name="Silva J.C."/>
            <person name="Haas B.J."/>
            <person name="Majoros W.H."/>
            <person name="Farzad M."/>
            <person name="Carlton J.M."/>
            <person name="Smith R.K. Jr."/>
            <person name="Garg J."/>
            <person name="Pearlman R.E."/>
            <person name="Karrer K.M."/>
            <person name="Sun L."/>
            <person name="Manning G."/>
            <person name="Elde N.C."/>
            <person name="Turkewitz A.P."/>
            <person name="Asai D.J."/>
            <person name="Wilkes D.E."/>
            <person name="Wang Y."/>
            <person name="Cai H."/>
            <person name="Collins K."/>
            <person name="Stewart B.A."/>
            <person name="Lee S.R."/>
            <person name="Wilamowska K."/>
            <person name="Weinberg Z."/>
            <person name="Ruzzo W.L."/>
            <person name="Wloga D."/>
            <person name="Gaertig J."/>
            <person name="Frankel J."/>
            <person name="Tsao C.-C."/>
            <person name="Gorovsky M.A."/>
            <person name="Keeling P.J."/>
            <person name="Waller R.F."/>
            <person name="Patron N.J."/>
            <person name="Cherry J.M."/>
            <person name="Stover N.A."/>
            <person name="Krieger C.J."/>
            <person name="del Toro C."/>
            <person name="Ryder H.F."/>
            <person name="Williamson S.C."/>
            <person name="Barbeau R.A."/>
            <person name="Hamilton E.P."/>
            <person name="Orias E."/>
        </authorList>
    </citation>
    <scope>NUCLEOTIDE SEQUENCE [LARGE SCALE GENOMIC DNA]</scope>
    <source>
        <strain evidence="2">SB210</strain>
    </source>
</reference>
<dbReference type="KEGG" id="tet:TTHERM_001070341"/>
<evidence type="ECO:0000313" key="1">
    <source>
        <dbReference type="EMBL" id="EWS71235.1"/>
    </source>
</evidence>
<keyword evidence="2" id="KW-1185">Reference proteome</keyword>
<dbReference type="OrthoDB" id="120976at2759"/>
<dbReference type="GeneID" id="24441605"/>
<dbReference type="GO" id="GO:0016301">
    <property type="term" value="F:kinase activity"/>
    <property type="evidence" value="ECO:0007669"/>
    <property type="project" value="UniProtKB-KW"/>
</dbReference>
<dbReference type="EMBL" id="GG662270">
    <property type="protein sequence ID" value="EWS71235.1"/>
    <property type="molecule type" value="Genomic_DNA"/>
</dbReference>
<dbReference type="SUPFAM" id="SSF52047">
    <property type="entry name" value="RNI-like"/>
    <property type="match status" value="1"/>
</dbReference>
<dbReference type="AlphaFoldDB" id="W7WWP9"/>
<dbReference type="InParanoid" id="W7WWP9"/>
<accession>W7WWP9</accession>
<dbReference type="InterPro" id="IPR032675">
    <property type="entry name" value="LRR_dom_sf"/>
</dbReference>